<comment type="caution">
    <text evidence="1">The sequence shown here is derived from an EMBL/GenBank/DDBJ whole genome shotgun (WGS) entry which is preliminary data.</text>
</comment>
<evidence type="ECO:0000313" key="3">
    <source>
        <dbReference type="Proteomes" id="UP001642409"/>
    </source>
</evidence>
<organism evidence="1">
    <name type="scientific">Hexamita inflata</name>
    <dbReference type="NCBI Taxonomy" id="28002"/>
    <lineage>
        <taxon>Eukaryota</taxon>
        <taxon>Metamonada</taxon>
        <taxon>Diplomonadida</taxon>
        <taxon>Hexamitidae</taxon>
        <taxon>Hexamitinae</taxon>
        <taxon>Hexamita</taxon>
    </lineage>
</organism>
<dbReference type="Proteomes" id="UP001642409">
    <property type="component" value="Unassembled WGS sequence"/>
</dbReference>
<reference evidence="2 3" key="2">
    <citation type="submission" date="2024-07" db="EMBL/GenBank/DDBJ databases">
        <authorList>
            <person name="Akdeniz Z."/>
        </authorList>
    </citation>
    <scope>NUCLEOTIDE SEQUENCE [LARGE SCALE GENOMIC DNA]</scope>
</reference>
<name>A0AA86PQP5_9EUKA</name>
<accession>A0AA86PQP5</accession>
<proteinExistence type="predicted"/>
<evidence type="ECO:0000313" key="1">
    <source>
        <dbReference type="EMBL" id="CAI9943103.1"/>
    </source>
</evidence>
<sequence>MYFLLLVQQFPLQILREFQQVATHIQQVYPQAAVQISRTVPATQLELETFQVFKNIQLPQELLSLYSESNGFTFSADNIFQSVSANFSVPSIQELQLLTIDDQKYFLIQQLKFGRIFLHTNSQVFIQPSFNQTLRPISASLTVYVKTMKSLFFLAGIEAIFMNLNPNNEQREVLGVLDENSNFTVEEIMGLGQNQLGRKFRGKVK</sequence>
<dbReference type="AlphaFoldDB" id="A0AA86PQP5"/>
<evidence type="ECO:0000313" key="2">
    <source>
        <dbReference type="EMBL" id="CAL6042440.1"/>
    </source>
</evidence>
<dbReference type="EMBL" id="CATOUU010000710">
    <property type="protein sequence ID" value="CAI9943103.1"/>
    <property type="molecule type" value="Genomic_DNA"/>
</dbReference>
<protein>
    <submittedName>
        <fullName evidence="2">Hypothetical_protein</fullName>
    </submittedName>
</protein>
<gene>
    <name evidence="1" type="ORF">HINF_LOCUS30748</name>
    <name evidence="2" type="ORF">HINF_LOCUS39596</name>
</gene>
<keyword evidence="3" id="KW-1185">Reference proteome</keyword>
<dbReference type="EMBL" id="CAXDID020000153">
    <property type="protein sequence ID" value="CAL6042440.1"/>
    <property type="molecule type" value="Genomic_DNA"/>
</dbReference>
<reference evidence="1" key="1">
    <citation type="submission" date="2023-06" db="EMBL/GenBank/DDBJ databases">
        <authorList>
            <person name="Kurt Z."/>
        </authorList>
    </citation>
    <scope>NUCLEOTIDE SEQUENCE</scope>
</reference>